<evidence type="ECO:0000256" key="1">
    <source>
        <dbReference type="ARBA" id="ARBA00004141"/>
    </source>
</evidence>
<evidence type="ECO:0000313" key="10">
    <source>
        <dbReference type="Proteomes" id="UP000267027"/>
    </source>
</evidence>
<feature type="transmembrane region" description="Helical" evidence="8">
    <location>
        <begin position="126"/>
        <end position="152"/>
    </location>
</feature>
<dbReference type="AlphaFoldDB" id="A0A0R3PY66"/>
<feature type="binding site" evidence="7">
    <location>
        <position position="28"/>
    </location>
    <ligand>
        <name>Na(+)</name>
        <dbReference type="ChEBI" id="CHEBI:29101"/>
        <label>1</label>
    </ligand>
</feature>
<dbReference type="OrthoDB" id="6581954at2759"/>
<evidence type="ECO:0000256" key="5">
    <source>
        <dbReference type="ARBA" id="ARBA00022989"/>
    </source>
</evidence>
<dbReference type="WBParaSite" id="ACOC_0001133001-mRNA-1">
    <property type="protein sequence ID" value="ACOC_0001133001-mRNA-1"/>
    <property type="gene ID" value="ACOC_0001133001"/>
</dbReference>
<reference evidence="11" key="1">
    <citation type="submission" date="2017-02" db="UniProtKB">
        <authorList>
            <consortium name="WormBaseParasite"/>
        </authorList>
    </citation>
    <scope>IDENTIFICATION</scope>
</reference>
<dbReference type="Pfam" id="PF00209">
    <property type="entry name" value="SNF"/>
    <property type="match status" value="1"/>
</dbReference>
<dbReference type="GO" id="GO:0046872">
    <property type="term" value="F:metal ion binding"/>
    <property type="evidence" value="ECO:0007669"/>
    <property type="project" value="UniProtKB-KW"/>
</dbReference>
<feature type="binding site" evidence="7">
    <location>
        <position position="32"/>
    </location>
    <ligand>
        <name>Na(+)</name>
        <dbReference type="ChEBI" id="CHEBI:29101"/>
        <label>1</label>
    </ligand>
</feature>
<accession>A0A0R3PY66</accession>
<organism evidence="11">
    <name type="scientific">Angiostrongylus costaricensis</name>
    <name type="common">Nematode worm</name>
    <dbReference type="NCBI Taxonomy" id="334426"/>
    <lineage>
        <taxon>Eukaryota</taxon>
        <taxon>Metazoa</taxon>
        <taxon>Ecdysozoa</taxon>
        <taxon>Nematoda</taxon>
        <taxon>Chromadorea</taxon>
        <taxon>Rhabditida</taxon>
        <taxon>Rhabditina</taxon>
        <taxon>Rhabditomorpha</taxon>
        <taxon>Strongyloidea</taxon>
        <taxon>Metastrongylidae</taxon>
        <taxon>Angiostrongylus</taxon>
    </lineage>
</organism>
<sequence>MCGREVDDGRGYWGSKLEFVLATIGQAVGLGNIWRFSAVAYNNGGSAFLIPYITLVIFFGLPTMYLEMAIGQYTSSGPSTVFRHYIPALQGMCGRVSALAWMRNVCTISTTTSAYLRTLLRNILGVGWSMTCVGVTICIYYCLVVSWIFMYLSSAATGGLELWASCSNEWNDICHPIWESCTLQLYANAEFAHQ</sequence>
<evidence type="ECO:0000313" key="9">
    <source>
        <dbReference type="EMBL" id="VDM62916.1"/>
    </source>
</evidence>
<evidence type="ECO:0000313" key="11">
    <source>
        <dbReference type="WBParaSite" id="ACOC_0001133001-mRNA-1"/>
    </source>
</evidence>
<dbReference type="Proteomes" id="UP000267027">
    <property type="component" value="Unassembled WGS sequence"/>
</dbReference>
<dbReference type="InterPro" id="IPR000175">
    <property type="entry name" value="Na/ntran_symport"/>
</dbReference>
<keyword evidence="6 8" id="KW-0472">Membrane</keyword>
<dbReference type="STRING" id="334426.A0A0R3PY66"/>
<feature type="transmembrane region" description="Helical" evidence="8">
    <location>
        <begin position="19"/>
        <end position="41"/>
    </location>
</feature>
<feature type="binding site" evidence="7">
    <location>
        <position position="25"/>
    </location>
    <ligand>
        <name>Na(+)</name>
        <dbReference type="ChEBI" id="CHEBI:29101"/>
        <label>1</label>
    </ligand>
</feature>
<evidence type="ECO:0000256" key="6">
    <source>
        <dbReference type="ARBA" id="ARBA00023136"/>
    </source>
</evidence>
<evidence type="ECO:0000256" key="8">
    <source>
        <dbReference type="SAM" id="Phobius"/>
    </source>
</evidence>
<evidence type="ECO:0000256" key="4">
    <source>
        <dbReference type="ARBA" id="ARBA00022847"/>
    </source>
</evidence>
<dbReference type="GO" id="GO:0005886">
    <property type="term" value="C:plasma membrane"/>
    <property type="evidence" value="ECO:0007669"/>
    <property type="project" value="TreeGrafter"/>
</dbReference>
<keyword evidence="7" id="KW-0479">Metal-binding</keyword>
<dbReference type="GO" id="GO:0043005">
    <property type="term" value="C:neuron projection"/>
    <property type="evidence" value="ECO:0007669"/>
    <property type="project" value="TreeGrafter"/>
</dbReference>
<evidence type="ECO:0000256" key="2">
    <source>
        <dbReference type="ARBA" id="ARBA00022448"/>
    </source>
</evidence>
<feature type="binding site" evidence="7">
    <location>
        <position position="27"/>
    </location>
    <ligand>
        <name>Na(+)</name>
        <dbReference type="ChEBI" id="CHEBI:29101"/>
        <label>1</label>
    </ligand>
</feature>
<comment type="subcellular location">
    <subcellularLocation>
        <location evidence="1">Membrane</location>
        <topology evidence="1">Multi-pass membrane protein</topology>
    </subcellularLocation>
</comment>
<dbReference type="PRINTS" id="PR00176">
    <property type="entry name" value="NANEUSMPORT"/>
</dbReference>
<reference evidence="9 10" key="2">
    <citation type="submission" date="2018-11" db="EMBL/GenBank/DDBJ databases">
        <authorList>
            <consortium name="Pathogen Informatics"/>
        </authorList>
    </citation>
    <scope>NUCLEOTIDE SEQUENCE [LARGE SCALE GENOMIC DNA]</scope>
    <source>
        <strain evidence="9 10">Costa Rica</strain>
    </source>
</reference>
<keyword evidence="10" id="KW-1185">Reference proteome</keyword>
<feature type="transmembrane region" description="Helical" evidence="8">
    <location>
        <begin position="47"/>
        <end position="66"/>
    </location>
</feature>
<dbReference type="PANTHER" id="PTHR11616">
    <property type="entry name" value="SODIUM/CHLORIDE DEPENDENT TRANSPORTER"/>
    <property type="match status" value="1"/>
</dbReference>
<evidence type="ECO:0000256" key="3">
    <source>
        <dbReference type="ARBA" id="ARBA00022692"/>
    </source>
</evidence>
<keyword evidence="2" id="KW-0813">Transport</keyword>
<protein>
    <submittedName>
        <fullName evidence="11">Transporter</fullName>
    </submittedName>
</protein>
<keyword evidence="3 8" id="KW-0812">Transmembrane</keyword>
<dbReference type="PANTHER" id="PTHR11616:SF326">
    <property type="entry name" value="SODIUM-DEPENDENT TRANSPORTER SNF-5"/>
    <property type="match status" value="1"/>
</dbReference>
<keyword evidence="5 8" id="KW-1133">Transmembrane helix</keyword>
<proteinExistence type="predicted"/>
<gene>
    <name evidence="9" type="ORF">ACOC_LOCUS11331</name>
</gene>
<name>A0A0R3PY66_ANGCS</name>
<dbReference type="InterPro" id="IPR037272">
    <property type="entry name" value="SNS_sf"/>
</dbReference>
<dbReference type="PROSITE" id="PS50267">
    <property type="entry name" value="NA_NEUROTRAN_SYMP_3"/>
    <property type="match status" value="1"/>
</dbReference>
<keyword evidence="7" id="KW-0915">Sodium</keyword>
<evidence type="ECO:0000256" key="7">
    <source>
        <dbReference type="PIRSR" id="PIRSR600175-1"/>
    </source>
</evidence>
<keyword evidence="4" id="KW-0769">Symport</keyword>
<dbReference type="SUPFAM" id="SSF161070">
    <property type="entry name" value="SNF-like"/>
    <property type="match status" value="2"/>
</dbReference>
<dbReference type="GO" id="GO:0005332">
    <property type="term" value="F:gamma-aminobutyric acid:sodium:chloride symporter activity"/>
    <property type="evidence" value="ECO:0007669"/>
    <property type="project" value="TreeGrafter"/>
</dbReference>
<dbReference type="EMBL" id="UYYA01004668">
    <property type="protein sequence ID" value="VDM62916.1"/>
    <property type="molecule type" value="Genomic_DNA"/>
</dbReference>